<dbReference type="RefSeq" id="XP_018127216.1">
    <property type="nucleotide sequence ID" value="XM_018278116.1"/>
</dbReference>
<evidence type="ECO:0000313" key="2">
    <source>
        <dbReference type="Proteomes" id="UP000091956"/>
    </source>
</evidence>
<dbReference type="SUPFAM" id="SSF50494">
    <property type="entry name" value="Trypsin-like serine proteases"/>
    <property type="match status" value="1"/>
</dbReference>
<proteinExistence type="predicted"/>
<protein>
    <submittedName>
        <fullName evidence="1">Uncharacterized protein</fullName>
    </submittedName>
</protein>
<accession>A0A1B8GCD3</accession>
<reference evidence="1 2" key="1">
    <citation type="submission" date="2016-03" db="EMBL/GenBank/DDBJ databases">
        <title>Comparative genomics of Pseudogymnoascus destructans, the fungus causing white-nose syndrome of bats.</title>
        <authorList>
            <person name="Palmer J.M."/>
            <person name="Drees K.P."/>
            <person name="Foster J.T."/>
            <person name="Lindner D.L."/>
        </authorList>
    </citation>
    <scope>NUCLEOTIDE SEQUENCE [LARGE SCALE GENOMIC DNA]</scope>
    <source>
        <strain evidence="1 2">UAMH 10579</strain>
    </source>
</reference>
<organism evidence="1 2">
    <name type="scientific">Pseudogymnoascus verrucosus</name>
    <dbReference type="NCBI Taxonomy" id="342668"/>
    <lineage>
        <taxon>Eukaryota</taxon>
        <taxon>Fungi</taxon>
        <taxon>Dikarya</taxon>
        <taxon>Ascomycota</taxon>
        <taxon>Pezizomycotina</taxon>
        <taxon>Leotiomycetes</taxon>
        <taxon>Thelebolales</taxon>
        <taxon>Thelebolaceae</taxon>
        <taxon>Pseudogymnoascus</taxon>
    </lineage>
</organism>
<keyword evidence="2" id="KW-1185">Reference proteome</keyword>
<dbReference type="EMBL" id="KV460253">
    <property type="protein sequence ID" value="OBT93483.1"/>
    <property type="molecule type" value="Genomic_DNA"/>
</dbReference>
<dbReference type="Proteomes" id="UP000091956">
    <property type="component" value="Unassembled WGS sequence"/>
</dbReference>
<sequence length="356" mass="40314">MRPSKDESESWYSGIDARMDVVSLLVAQSSTYPFQLFTEETRDEPYGSPWKEWKRKAIFTIGNHKITTIYDSELRLRVHEILSSITWKTIDVVRLGYEDEPKLFPVPKIGASIGRANSGSVGSIFVFLKIDGSNYALTCEHVVTTSSEASTPRNDPDTILQPAKKDLRDYETDRDYGIEEEKWVLEELDAKKLKSNQEGASPVLEGMSEEAKLSLNKLNRCIADKLKMQNVRLPFGILAHAPGISTHPLTNHKRDWALVKLNDEMFQTLPPNVLPPPHFTLVERSLNYFSYQGDSGACVIDIEGRIVSMLHSGNGENIPFGAEITYLTPMEWIIQDIKDTLKTEDVVIEKHIEEQD</sequence>
<name>A0A1B8GCD3_9PEZI</name>
<evidence type="ECO:0000313" key="1">
    <source>
        <dbReference type="EMBL" id="OBT93483.1"/>
    </source>
</evidence>
<dbReference type="InterPro" id="IPR009003">
    <property type="entry name" value="Peptidase_S1_PA"/>
</dbReference>
<dbReference type="STRING" id="342668.A0A1B8GCD3"/>
<gene>
    <name evidence="1" type="ORF">VE01_08696</name>
</gene>
<dbReference type="GeneID" id="28842082"/>
<dbReference type="AlphaFoldDB" id="A0A1B8GCD3"/>
<dbReference type="OrthoDB" id="3563428at2759"/>
<reference evidence="2" key="2">
    <citation type="journal article" date="2018" name="Nat. Commun.">
        <title>Extreme sensitivity to ultraviolet light in the fungal pathogen causing white-nose syndrome of bats.</title>
        <authorList>
            <person name="Palmer J.M."/>
            <person name="Drees K.P."/>
            <person name="Foster J.T."/>
            <person name="Lindner D.L."/>
        </authorList>
    </citation>
    <scope>NUCLEOTIDE SEQUENCE [LARGE SCALE GENOMIC DNA]</scope>
    <source>
        <strain evidence="2">UAMH 10579</strain>
    </source>
</reference>